<dbReference type="RefSeq" id="WP_217045030.1">
    <property type="nucleotide sequence ID" value="NZ_CP083680.1"/>
</dbReference>
<dbReference type="AlphaFoldDB" id="A0ABD7U5M2"/>
<feature type="transmembrane region" description="Helical" evidence="1">
    <location>
        <begin position="242"/>
        <end position="262"/>
    </location>
</feature>
<protein>
    <submittedName>
        <fullName evidence="2">Uncharacterized protein</fullName>
    </submittedName>
</protein>
<dbReference type="EMBL" id="CP083680">
    <property type="protein sequence ID" value="UYU66718.1"/>
    <property type="molecule type" value="Genomic_DNA"/>
</dbReference>
<evidence type="ECO:0000256" key="1">
    <source>
        <dbReference type="SAM" id="Phobius"/>
    </source>
</evidence>
<name>A0ABD7U5M2_BACT4</name>
<proteinExistence type="predicted"/>
<keyword evidence="1" id="KW-0472">Membrane</keyword>
<reference evidence="2 3" key="1">
    <citation type="submission" date="2021-06" db="EMBL/GenBank/DDBJ databases">
        <title>Interrogation of the integrated mobile genetic elements in gut-associated Bacteroides with a consensus prediction approach.</title>
        <authorList>
            <person name="Campbell D.E."/>
            <person name="Leigh J.R."/>
            <person name="Kim T."/>
            <person name="England W."/>
            <person name="Whitaker R.J."/>
            <person name="Degnan P.H."/>
        </authorList>
    </citation>
    <scope>NUCLEOTIDE SEQUENCE [LARGE SCALE GENOMIC DNA]</scope>
    <source>
        <strain evidence="2 3">WAL8669</strain>
    </source>
</reference>
<evidence type="ECO:0000313" key="2">
    <source>
        <dbReference type="EMBL" id="UYU66718.1"/>
    </source>
</evidence>
<organism evidence="2 3">
    <name type="scientific">Bacteroides thetaiotaomicron</name>
    <dbReference type="NCBI Taxonomy" id="818"/>
    <lineage>
        <taxon>Bacteria</taxon>
        <taxon>Pseudomonadati</taxon>
        <taxon>Bacteroidota</taxon>
        <taxon>Bacteroidia</taxon>
        <taxon>Bacteroidales</taxon>
        <taxon>Bacteroidaceae</taxon>
        <taxon>Bacteroides</taxon>
    </lineage>
</organism>
<accession>A0ABD7U5M2</accession>
<keyword evidence="1" id="KW-1133">Transmembrane helix</keyword>
<keyword evidence="1" id="KW-0812">Transmembrane</keyword>
<evidence type="ECO:0000313" key="3">
    <source>
        <dbReference type="Proteomes" id="UP001156218"/>
    </source>
</evidence>
<sequence>MMEVVKGRRLAASNLRKLTEDPSKVLFVHYSQSNTFDDDDYGNISPIITSIVIKSLDNQIDQQFAIHFEADKADIPIDEIQDSYRELELRILKGYNDFVKRHRECNWIHWDMKNIHFGFEAIKHRYEKIFGDLKDYNEIPINNKKNLRDIIEGMYGEGFVNGPDTLKSLLKCNSGNIDNNTYLSSNDESIEFEHKNFTNVIKSVDLKVDFIKKATNKLIQRKLVVSNKNYYAIFVDTVNHPVFTFIGWGATIGGLILTAMALI</sequence>
<gene>
    <name evidence="2" type="ORF">KQP68_00085</name>
</gene>
<dbReference type="Proteomes" id="UP001156218">
    <property type="component" value="Chromosome"/>
</dbReference>